<protein>
    <recommendedName>
        <fullName evidence="4">Gustatory receptor</fullName>
    </recommendedName>
</protein>
<keyword evidence="1" id="KW-0812">Transmembrane</keyword>
<keyword evidence="3" id="KW-1185">Reference proteome</keyword>
<comment type="caution">
    <text evidence="2">The sequence shown here is derived from an EMBL/GenBank/DDBJ whole genome shotgun (WGS) entry which is preliminary data.</text>
</comment>
<name>A0ABD2P632_9CUCU</name>
<evidence type="ECO:0000256" key="1">
    <source>
        <dbReference type="SAM" id="Phobius"/>
    </source>
</evidence>
<keyword evidence="1" id="KW-1133">Transmembrane helix</keyword>
<evidence type="ECO:0000313" key="3">
    <source>
        <dbReference type="Proteomes" id="UP001516400"/>
    </source>
</evidence>
<accession>A0ABD2P632</accession>
<reference evidence="2 3" key="1">
    <citation type="journal article" date="2021" name="BMC Biol.">
        <title>Horizontally acquired antibacterial genes associated with adaptive radiation of ladybird beetles.</title>
        <authorList>
            <person name="Li H.S."/>
            <person name="Tang X.F."/>
            <person name="Huang Y.H."/>
            <person name="Xu Z.Y."/>
            <person name="Chen M.L."/>
            <person name="Du X.Y."/>
            <person name="Qiu B.Y."/>
            <person name="Chen P.T."/>
            <person name="Zhang W."/>
            <person name="Slipinski A."/>
            <person name="Escalona H.E."/>
            <person name="Waterhouse R.M."/>
            <person name="Zwick A."/>
            <person name="Pang H."/>
        </authorList>
    </citation>
    <scope>NUCLEOTIDE SEQUENCE [LARGE SCALE GENOMIC DNA]</scope>
    <source>
        <strain evidence="2">SYSU2018</strain>
    </source>
</reference>
<evidence type="ECO:0008006" key="4">
    <source>
        <dbReference type="Google" id="ProtNLM"/>
    </source>
</evidence>
<proteinExistence type="predicted"/>
<feature type="transmembrane region" description="Helical" evidence="1">
    <location>
        <begin position="31"/>
        <end position="51"/>
    </location>
</feature>
<dbReference type="AlphaFoldDB" id="A0ABD2P632"/>
<feature type="transmembrane region" description="Helical" evidence="1">
    <location>
        <begin position="262"/>
        <end position="284"/>
    </location>
</feature>
<evidence type="ECO:0000313" key="2">
    <source>
        <dbReference type="EMBL" id="KAL3286082.1"/>
    </source>
</evidence>
<sequence length="321" mass="37311">MIPIFPFKGKCQHLTENYDGDTIFWTSKLRAILPFGLIFTNLFGTVMYMYNMLKVCEGQERLECLLELHDHLLIINTILSLFLLGLRISERAEELNYISHLLKTRKFYGFKNIICRKCGRYIYCINHVNIPIATAFVLIFGLASFANKGTKILNYHDFCMFVSQGVQVAIASQISQKLVVMRIIYRAVDRSVRQRFKTVNRKGGTCLKEDLPRIIHLYLDLKMVTNKICEYVDPMVLLWLTSHIALSVFNFYFLVQLMNIRPVYLIIFEQAKTVVTLMVIISIFTDCQQLADQVSKFDIKLFKGDMWRIGLCPSPLTNIER</sequence>
<dbReference type="EMBL" id="JABFTP020000185">
    <property type="protein sequence ID" value="KAL3286082.1"/>
    <property type="molecule type" value="Genomic_DNA"/>
</dbReference>
<gene>
    <name evidence="2" type="ORF">HHI36_000595</name>
</gene>
<organism evidence="2 3">
    <name type="scientific">Cryptolaemus montrouzieri</name>
    <dbReference type="NCBI Taxonomy" id="559131"/>
    <lineage>
        <taxon>Eukaryota</taxon>
        <taxon>Metazoa</taxon>
        <taxon>Ecdysozoa</taxon>
        <taxon>Arthropoda</taxon>
        <taxon>Hexapoda</taxon>
        <taxon>Insecta</taxon>
        <taxon>Pterygota</taxon>
        <taxon>Neoptera</taxon>
        <taxon>Endopterygota</taxon>
        <taxon>Coleoptera</taxon>
        <taxon>Polyphaga</taxon>
        <taxon>Cucujiformia</taxon>
        <taxon>Coccinelloidea</taxon>
        <taxon>Coccinellidae</taxon>
        <taxon>Scymninae</taxon>
        <taxon>Scymnini</taxon>
        <taxon>Cryptolaemus</taxon>
    </lineage>
</organism>
<feature type="transmembrane region" description="Helical" evidence="1">
    <location>
        <begin position="121"/>
        <end position="146"/>
    </location>
</feature>
<dbReference type="Proteomes" id="UP001516400">
    <property type="component" value="Unassembled WGS sequence"/>
</dbReference>
<keyword evidence="1" id="KW-0472">Membrane</keyword>
<feature type="transmembrane region" description="Helical" evidence="1">
    <location>
        <begin position="236"/>
        <end position="255"/>
    </location>
</feature>